<dbReference type="Proteomes" id="UP000316298">
    <property type="component" value="Unassembled WGS sequence"/>
</dbReference>
<dbReference type="EMBL" id="VFMM01000002">
    <property type="protein sequence ID" value="TQJ12075.1"/>
    <property type="molecule type" value="Genomic_DNA"/>
</dbReference>
<evidence type="ECO:0000313" key="1">
    <source>
        <dbReference type="EMBL" id="TQJ12075.1"/>
    </source>
</evidence>
<comment type="caution">
    <text evidence="1">The sequence shown here is derived from an EMBL/GenBank/DDBJ whole genome shotgun (WGS) entry which is preliminary data.</text>
</comment>
<dbReference type="OrthoDB" id="9792428at2"/>
<proteinExistence type="predicted"/>
<dbReference type="InterPro" id="IPR036514">
    <property type="entry name" value="SGNH_hydro_sf"/>
</dbReference>
<gene>
    <name evidence="1" type="ORF">FB475_5003</name>
</gene>
<accession>A0A542E9R4</accession>
<reference evidence="1 2" key="1">
    <citation type="submission" date="2019-06" db="EMBL/GenBank/DDBJ databases">
        <title>Sequencing the genomes of 1000 actinobacteria strains.</title>
        <authorList>
            <person name="Klenk H.-P."/>
        </authorList>
    </citation>
    <scope>NUCLEOTIDE SEQUENCE [LARGE SCALE GENOMIC DNA]</scope>
    <source>
        <strain evidence="1 2">DSM 17305</strain>
    </source>
</reference>
<keyword evidence="2" id="KW-1185">Reference proteome</keyword>
<dbReference type="Gene3D" id="3.40.50.1110">
    <property type="entry name" value="SGNH hydrolase"/>
    <property type="match status" value="1"/>
</dbReference>
<protein>
    <recommendedName>
        <fullName evidence="3">Lysophospholipase L1-like esterase</fullName>
    </recommendedName>
</protein>
<dbReference type="SUPFAM" id="SSF52266">
    <property type="entry name" value="SGNH hydrolase"/>
    <property type="match status" value="1"/>
</dbReference>
<evidence type="ECO:0008006" key="3">
    <source>
        <dbReference type="Google" id="ProtNLM"/>
    </source>
</evidence>
<organism evidence="1 2">
    <name type="scientific">Kribbella jejuensis</name>
    <dbReference type="NCBI Taxonomy" id="236068"/>
    <lineage>
        <taxon>Bacteria</taxon>
        <taxon>Bacillati</taxon>
        <taxon>Actinomycetota</taxon>
        <taxon>Actinomycetes</taxon>
        <taxon>Propionibacteriales</taxon>
        <taxon>Kribbellaceae</taxon>
        <taxon>Kribbella</taxon>
    </lineage>
</organism>
<dbReference type="AlphaFoldDB" id="A0A542E9R4"/>
<name>A0A542E9R4_9ACTN</name>
<sequence>MRILYVGNSFTSRNNLPGLIKGLAGARGIEVEHKLISAGGASLRQHLNAGKALEAIASGGFDTVVLQEQSTLPIKSPDRFRDSVRDFDAAISAAGLRTVLYQTWARRNAPETQKALTDAYGAAALELGATLVPVGMVWERFLATHDEPALHDADNSHPALAGSYLAACVFLIALFEEDPVGIDVPVKGLDTAGLLQQAAWDICSSM</sequence>
<dbReference type="RefSeq" id="WP_141858961.1">
    <property type="nucleotide sequence ID" value="NZ_BAAAKA010000005.1"/>
</dbReference>
<evidence type="ECO:0000313" key="2">
    <source>
        <dbReference type="Proteomes" id="UP000316298"/>
    </source>
</evidence>